<dbReference type="Pfam" id="PF04214">
    <property type="entry name" value="DUF411"/>
    <property type="match status" value="1"/>
</dbReference>
<dbReference type="EMBL" id="QICN01000015">
    <property type="protein sequence ID" value="PXV63695.1"/>
    <property type="molecule type" value="Genomic_DNA"/>
</dbReference>
<evidence type="ECO:0008006" key="4">
    <source>
        <dbReference type="Google" id="ProtNLM"/>
    </source>
</evidence>
<feature type="chain" id="PRO_5016441991" description="CopG family transcriptional regulator" evidence="1">
    <location>
        <begin position="19"/>
        <end position="161"/>
    </location>
</feature>
<evidence type="ECO:0000313" key="3">
    <source>
        <dbReference type="Proteomes" id="UP000248330"/>
    </source>
</evidence>
<feature type="signal peptide" evidence="1">
    <location>
        <begin position="1"/>
        <end position="18"/>
    </location>
</feature>
<dbReference type="AlphaFoldDB" id="A0A318E0B0"/>
<evidence type="ECO:0000256" key="1">
    <source>
        <dbReference type="SAM" id="SignalP"/>
    </source>
</evidence>
<accession>A0A318E0B0</accession>
<gene>
    <name evidence="2" type="ORF">C8D93_1154</name>
</gene>
<dbReference type="InterPro" id="IPR036249">
    <property type="entry name" value="Thioredoxin-like_sf"/>
</dbReference>
<dbReference type="RefSeq" id="WP_110266839.1">
    <property type="nucleotide sequence ID" value="NZ_CAKZQT010000014.1"/>
</dbReference>
<name>A0A318E0B0_9GAMM</name>
<dbReference type="OrthoDB" id="14727at2"/>
<protein>
    <recommendedName>
        <fullName evidence="4">CopG family transcriptional regulator</fullName>
    </recommendedName>
</protein>
<evidence type="ECO:0000313" key="2">
    <source>
        <dbReference type="EMBL" id="PXV63695.1"/>
    </source>
</evidence>
<proteinExistence type="predicted"/>
<comment type="caution">
    <text evidence="2">The sequence shown here is derived from an EMBL/GenBank/DDBJ whole genome shotgun (WGS) entry which is preliminary data.</text>
</comment>
<reference evidence="2 3" key="1">
    <citation type="submission" date="2018-04" db="EMBL/GenBank/DDBJ databases">
        <title>Genomic Encyclopedia of Type Strains, Phase IV (KMG-IV): sequencing the most valuable type-strain genomes for metagenomic binning, comparative biology and taxonomic classification.</title>
        <authorList>
            <person name="Goeker M."/>
        </authorList>
    </citation>
    <scope>NUCLEOTIDE SEQUENCE [LARGE SCALE GENOMIC DNA]</scope>
    <source>
        <strain evidence="2 3">DSM 104150</strain>
    </source>
</reference>
<keyword evidence="3" id="KW-1185">Reference proteome</keyword>
<dbReference type="Proteomes" id="UP000248330">
    <property type="component" value="Unassembled WGS sequence"/>
</dbReference>
<dbReference type="SUPFAM" id="SSF52833">
    <property type="entry name" value="Thioredoxin-like"/>
    <property type="match status" value="1"/>
</dbReference>
<dbReference type="InterPro" id="IPR007332">
    <property type="entry name" value="DUF411"/>
</dbReference>
<keyword evidence="1" id="KW-0732">Signal</keyword>
<sequence length="161" mass="17176">MHTIAFTAFGLIVLLAAACSRSTPEGAPVITVYKSPTCNCCSVWVEHLKANGFATRVEAQRDLAPVRARLGVPAELGSCHTAVVDGYLVEGHVPAEDIRRLLADKPKAKGIAVPGMPIGSPGMEVGARRDPYEVLLFDETGHTQVFARHGDWPAAEDAHAH</sequence>
<organism evidence="2 3">
    <name type="scientific">Sinimarinibacterium flocculans</name>
    <dbReference type="NCBI Taxonomy" id="985250"/>
    <lineage>
        <taxon>Bacteria</taxon>
        <taxon>Pseudomonadati</taxon>
        <taxon>Pseudomonadota</taxon>
        <taxon>Gammaproteobacteria</taxon>
        <taxon>Nevskiales</taxon>
        <taxon>Nevskiaceae</taxon>
        <taxon>Sinimarinibacterium</taxon>
    </lineage>
</organism>